<dbReference type="PROSITE" id="PS00455">
    <property type="entry name" value="AMP_BINDING"/>
    <property type="match status" value="1"/>
</dbReference>
<dbReference type="EMBL" id="BAAAZP010000238">
    <property type="protein sequence ID" value="GAA3718960.1"/>
    <property type="molecule type" value="Genomic_DNA"/>
</dbReference>
<dbReference type="GO" id="GO:0016874">
    <property type="term" value="F:ligase activity"/>
    <property type="evidence" value="ECO:0007669"/>
    <property type="project" value="UniProtKB-KW"/>
</dbReference>
<dbReference type="InterPro" id="IPR000873">
    <property type="entry name" value="AMP-dep_synth/lig_dom"/>
</dbReference>
<reference evidence="4" key="1">
    <citation type="journal article" date="2019" name="Int. J. Syst. Evol. Microbiol.">
        <title>The Global Catalogue of Microorganisms (GCM) 10K type strain sequencing project: providing services to taxonomists for standard genome sequencing and annotation.</title>
        <authorList>
            <consortium name="The Broad Institute Genomics Platform"/>
            <consortium name="The Broad Institute Genome Sequencing Center for Infectious Disease"/>
            <person name="Wu L."/>
            <person name="Ma J."/>
        </authorList>
    </citation>
    <scope>NUCLEOTIDE SEQUENCE [LARGE SCALE GENOMIC DNA]</scope>
    <source>
        <strain evidence="4">JCM 16904</strain>
    </source>
</reference>
<gene>
    <name evidence="3" type="ORF">GCM10022224_100970</name>
</gene>
<name>A0ABP7EIC7_9ACTN</name>
<keyword evidence="4" id="KW-1185">Reference proteome</keyword>
<sequence>MSDTIPDLMRHAARTYGEREFLCFPGHSGSASPVSLTFAEADERSDRLAGALIGHGVRPGDRVAVMLDNEPGWPLSWLGVLKAGAVTVPVNVRYRAADLEHVLRDSGAVATVTTAGHAAQVPGVVHLRDALADGVPRPAPPARPQDVANFQYTSGTTGFPKACMLTHDYWLRSAQVVADQIGLRDDDVLMIAQAYSYMDPQWVTLLSLIGGVPLVVLPRFSASGFWASAREHGATLTYVLGTMPLLLHKQPPHPHDRDHRMRLVLCSGIQPDLHRTFEERWGAPWRELYGSTESGPDLLMPIDAVETVGTGAMGLAPPGKEVELDAETGEILVRGAPMMTGYWNHPEATAHAFRGGWYHTGDLGLRDDRGHIRHAGRIKDMVRRGGENISCAEVESVLVGHPAVMSAALVPIPDELWGELPKAFLQLRPGHAATRDTAMSVIEHAGRRLARFKIPAYVEFVEEFTLTPSARIEKRHLLHPGRDQRAAPAIQVDKEQR</sequence>
<keyword evidence="3" id="KW-0436">Ligase</keyword>
<dbReference type="InterPro" id="IPR020845">
    <property type="entry name" value="AMP-binding_CS"/>
</dbReference>
<dbReference type="SUPFAM" id="SSF56801">
    <property type="entry name" value="Acetyl-CoA synthetase-like"/>
    <property type="match status" value="1"/>
</dbReference>
<dbReference type="InterPro" id="IPR042099">
    <property type="entry name" value="ANL_N_sf"/>
</dbReference>
<evidence type="ECO:0000259" key="1">
    <source>
        <dbReference type="Pfam" id="PF00501"/>
    </source>
</evidence>
<evidence type="ECO:0000313" key="3">
    <source>
        <dbReference type="EMBL" id="GAA3718960.1"/>
    </source>
</evidence>
<dbReference type="RefSeq" id="WP_344896778.1">
    <property type="nucleotide sequence ID" value="NZ_BAAAZP010000238.1"/>
</dbReference>
<evidence type="ECO:0000313" key="4">
    <source>
        <dbReference type="Proteomes" id="UP001500902"/>
    </source>
</evidence>
<dbReference type="PANTHER" id="PTHR43767:SF1">
    <property type="entry name" value="NONRIBOSOMAL PEPTIDE SYNTHASE PES1 (EUROFUNG)-RELATED"/>
    <property type="match status" value="1"/>
</dbReference>
<feature type="domain" description="AMP-binding enzyme C-terminal" evidence="2">
    <location>
        <begin position="393"/>
        <end position="470"/>
    </location>
</feature>
<dbReference type="Proteomes" id="UP001500902">
    <property type="component" value="Unassembled WGS sequence"/>
</dbReference>
<dbReference type="PANTHER" id="PTHR43767">
    <property type="entry name" value="LONG-CHAIN-FATTY-ACID--COA LIGASE"/>
    <property type="match status" value="1"/>
</dbReference>
<accession>A0ABP7EIC7</accession>
<dbReference type="Gene3D" id="3.40.50.12780">
    <property type="entry name" value="N-terminal domain of ligase-like"/>
    <property type="match status" value="1"/>
</dbReference>
<dbReference type="Pfam" id="PF13193">
    <property type="entry name" value="AMP-binding_C"/>
    <property type="match status" value="1"/>
</dbReference>
<comment type="caution">
    <text evidence="3">The sequence shown here is derived from an EMBL/GenBank/DDBJ whole genome shotgun (WGS) entry which is preliminary data.</text>
</comment>
<feature type="domain" description="AMP-dependent synthetase/ligase" evidence="1">
    <location>
        <begin position="10"/>
        <end position="343"/>
    </location>
</feature>
<organism evidence="3 4">
    <name type="scientific">Nonomuraea antimicrobica</name>
    <dbReference type="NCBI Taxonomy" id="561173"/>
    <lineage>
        <taxon>Bacteria</taxon>
        <taxon>Bacillati</taxon>
        <taxon>Actinomycetota</taxon>
        <taxon>Actinomycetes</taxon>
        <taxon>Streptosporangiales</taxon>
        <taxon>Streptosporangiaceae</taxon>
        <taxon>Nonomuraea</taxon>
    </lineage>
</organism>
<evidence type="ECO:0000259" key="2">
    <source>
        <dbReference type="Pfam" id="PF13193"/>
    </source>
</evidence>
<proteinExistence type="predicted"/>
<dbReference type="InterPro" id="IPR025110">
    <property type="entry name" value="AMP-bd_C"/>
</dbReference>
<dbReference type="Pfam" id="PF00501">
    <property type="entry name" value="AMP-binding"/>
    <property type="match status" value="1"/>
</dbReference>
<dbReference type="InterPro" id="IPR050237">
    <property type="entry name" value="ATP-dep_AMP-bd_enzyme"/>
</dbReference>
<protein>
    <submittedName>
        <fullName evidence="3">ATP-dependent acyl-CoA ligase</fullName>
    </submittedName>
</protein>
<dbReference type="Gene3D" id="3.30.300.30">
    <property type="match status" value="1"/>
</dbReference>
<dbReference type="InterPro" id="IPR045851">
    <property type="entry name" value="AMP-bd_C_sf"/>
</dbReference>